<dbReference type="Proteomes" id="UP000035704">
    <property type="component" value="Chromosome"/>
</dbReference>
<sequence>MLTMIRFELKKMLIQPLSLMLILMILAVNGIVLLLNSEGNIVNLQDIEMQRVEQSQYAGEINEGWSNLIQEKLKEIRENPDNLMSETEKAEVQQEYLQRGYTQEYVDGMSNTAFLKPEILNGLSYNILLDAESSSEFYDHAQQFADIQGRFYSTVIEGRKGEALASKAEAMYGYLAQDYIAYYNYNLGWLKLSFMQSLMPFTVGLFLIVTISTIFSKEYSQKTESLLLSTKYGKSRLIYAKLLASFILAIGFWLTLQVMNLLVIAWLFSLQGAETFVQDWLVNSSPFAFTQLTNYIAVSVVSLIGVICFTSVIILVSAKTKSSFASILISSIVLLFPVIISIPNTGGVVGSFVGESMLFMPVRVLIATNYFTFFRAYYIFGNIILMQWIVPMVAILSSALMVPIAFRRFKRHQVEN</sequence>
<evidence type="ECO:0000313" key="1">
    <source>
        <dbReference type="EMBL" id="AKL96497.1"/>
    </source>
</evidence>
<organism evidence="1 2">
    <name type="scientific">Clostridium aceticum</name>
    <dbReference type="NCBI Taxonomy" id="84022"/>
    <lineage>
        <taxon>Bacteria</taxon>
        <taxon>Bacillati</taxon>
        <taxon>Bacillota</taxon>
        <taxon>Clostridia</taxon>
        <taxon>Eubacteriales</taxon>
        <taxon>Clostridiaceae</taxon>
        <taxon>Clostridium</taxon>
    </lineage>
</organism>
<dbReference type="PANTHER" id="PTHR37305:SF1">
    <property type="entry name" value="MEMBRANE PROTEIN"/>
    <property type="match status" value="1"/>
</dbReference>
<proteinExistence type="predicted"/>
<protein>
    <submittedName>
        <fullName evidence="1">ABC-2 family transporter protein</fullName>
    </submittedName>
</protein>
<dbReference type="GO" id="GO:0140359">
    <property type="term" value="F:ABC-type transporter activity"/>
    <property type="evidence" value="ECO:0007669"/>
    <property type="project" value="InterPro"/>
</dbReference>
<dbReference type="GO" id="GO:0005886">
    <property type="term" value="C:plasma membrane"/>
    <property type="evidence" value="ECO:0007669"/>
    <property type="project" value="UniProtKB-SubCell"/>
</dbReference>
<dbReference type="PATRIC" id="fig|84022.5.peg.3815"/>
<name>A0A0D8IDS8_9CLOT</name>
<dbReference type="PANTHER" id="PTHR37305">
    <property type="entry name" value="INTEGRAL MEMBRANE PROTEIN-RELATED"/>
    <property type="match status" value="1"/>
</dbReference>
<dbReference type="OrthoDB" id="1700423at2"/>
<dbReference type="STRING" id="84022.CACET_c30530"/>
<accession>A0A0D8IDS8</accession>
<dbReference type="KEGG" id="cace:CACET_c30530"/>
<gene>
    <name evidence="1" type="ORF">CACET_c30530</name>
</gene>
<reference evidence="1 2" key="1">
    <citation type="submission" date="2014-10" db="EMBL/GenBank/DDBJ databases">
        <title>Genome sequence of Clostridium aceticum DSM 1496.</title>
        <authorList>
            <person name="Poehlein A."/>
            <person name="Schiel-Bengelsdorf B."/>
            <person name="Gottschalk G."/>
            <person name="Duerre P."/>
            <person name="Daniel R."/>
        </authorList>
    </citation>
    <scope>NUCLEOTIDE SEQUENCE [LARGE SCALE GENOMIC DNA]</scope>
    <source>
        <strain evidence="1 2">DSM 1496</strain>
    </source>
</reference>
<dbReference type="AlphaFoldDB" id="A0A0D8IDS8"/>
<dbReference type="RefSeq" id="WP_044824467.1">
    <property type="nucleotide sequence ID" value="NZ_CP009687.1"/>
</dbReference>
<keyword evidence="2" id="KW-1185">Reference proteome</keyword>
<dbReference type="EMBL" id="CP009687">
    <property type="protein sequence ID" value="AKL96497.1"/>
    <property type="molecule type" value="Genomic_DNA"/>
</dbReference>
<evidence type="ECO:0000313" key="2">
    <source>
        <dbReference type="Proteomes" id="UP000035704"/>
    </source>
</evidence>